<comment type="caution">
    <text evidence="1">The sequence shown here is derived from an EMBL/GenBank/DDBJ whole genome shotgun (WGS) entry which is preliminary data.</text>
</comment>
<dbReference type="Proteomes" id="UP000003610">
    <property type="component" value="Unassembled WGS sequence"/>
</dbReference>
<evidence type="ECO:0008006" key="3">
    <source>
        <dbReference type="Google" id="ProtNLM"/>
    </source>
</evidence>
<sequence>MLDKSPQVVFLGYNAHEPFPYQGANKERFYEGNPYFYTEREKWPVWGKLYAAMKWAKFTEPMEDGNFVFMNAVYFGSQDIKELKAKKGSAEMINQCIDFSAEVIKDIYHPKAVVCFSIPDCFTPFVNRLNIKEVESIVPPMANGEPAKHGVAKAMWGDIKILGIPHPSGRISYNDLGAIAMYLQNEL</sequence>
<gene>
    <name evidence="1" type="ORF">HMPREF9296_1816</name>
</gene>
<dbReference type="eggNOG" id="ENOG5030SF9">
    <property type="taxonomic scope" value="Bacteria"/>
</dbReference>
<evidence type="ECO:0000313" key="1">
    <source>
        <dbReference type="EMBL" id="EFL45214.1"/>
    </source>
</evidence>
<dbReference type="AlphaFoldDB" id="E1KTK5"/>
<name>E1KTK5_9BACT</name>
<dbReference type="EMBL" id="AEDO01000056">
    <property type="protein sequence ID" value="EFL45214.1"/>
    <property type="molecule type" value="Genomic_DNA"/>
</dbReference>
<accession>E1KTK5</accession>
<organism evidence="1 2">
    <name type="scientific">Prevotella disiens FB035-09AN</name>
    <dbReference type="NCBI Taxonomy" id="866771"/>
    <lineage>
        <taxon>Bacteria</taxon>
        <taxon>Pseudomonadati</taxon>
        <taxon>Bacteroidota</taxon>
        <taxon>Bacteroidia</taxon>
        <taxon>Bacteroidales</taxon>
        <taxon>Prevotellaceae</taxon>
        <taxon>Prevotella</taxon>
    </lineage>
</organism>
<reference evidence="1 2" key="1">
    <citation type="submission" date="2010-08" db="EMBL/GenBank/DDBJ databases">
        <authorList>
            <person name="Durkin A.S."/>
            <person name="Madupu R."/>
            <person name="Torralba M."/>
            <person name="Gillis M."/>
            <person name="Methe B."/>
            <person name="Sutton G."/>
            <person name="Nelson K.E."/>
        </authorList>
    </citation>
    <scope>NUCLEOTIDE SEQUENCE [LARGE SCALE GENOMIC DNA]</scope>
    <source>
        <strain evidence="1 2">FB035-09AN</strain>
    </source>
</reference>
<protein>
    <recommendedName>
        <fullName evidence="3">Uracil-DNA glycosylase-like domain-containing protein</fullName>
    </recommendedName>
</protein>
<proteinExistence type="predicted"/>
<evidence type="ECO:0000313" key="2">
    <source>
        <dbReference type="Proteomes" id="UP000003610"/>
    </source>
</evidence>